<dbReference type="AlphaFoldDB" id="A0A7G1G3Z4"/>
<keyword evidence="6" id="KW-0479">Metal-binding</keyword>
<comment type="subunit">
    <text evidence="6">Homodimer.</text>
</comment>
<evidence type="ECO:0000256" key="4">
    <source>
        <dbReference type="ARBA" id="ARBA00022777"/>
    </source>
</evidence>
<name>A0A7G1G3Z4_9BACT</name>
<keyword evidence="5 6" id="KW-0067">ATP-binding</keyword>
<dbReference type="EC" id="2.7.2.1" evidence="6"/>
<dbReference type="Gene3D" id="3.30.420.40">
    <property type="match status" value="2"/>
</dbReference>
<feature type="binding site" evidence="6">
    <location>
        <begin position="330"/>
        <end position="334"/>
    </location>
    <ligand>
        <name>ATP</name>
        <dbReference type="ChEBI" id="CHEBI:30616"/>
    </ligand>
</feature>
<comment type="cofactor">
    <cofactor evidence="6">
        <name>Mg(2+)</name>
        <dbReference type="ChEBI" id="CHEBI:18420"/>
    </cofactor>
    <cofactor evidence="6">
        <name>Mn(2+)</name>
        <dbReference type="ChEBI" id="CHEBI:29035"/>
    </cofactor>
    <text evidence="6">Mg(2+). Can also accept Mn(2+).</text>
</comment>
<feature type="binding site" evidence="6">
    <location>
        <begin position="207"/>
        <end position="211"/>
    </location>
    <ligand>
        <name>ATP</name>
        <dbReference type="ChEBI" id="CHEBI:30616"/>
    </ligand>
</feature>
<organism evidence="8 9">
    <name type="scientific">Tepiditoga spiralis</name>
    <dbReference type="NCBI Taxonomy" id="2108365"/>
    <lineage>
        <taxon>Bacteria</taxon>
        <taxon>Thermotogati</taxon>
        <taxon>Thermotogota</taxon>
        <taxon>Thermotogae</taxon>
        <taxon>Petrotogales</taxon>
        <taxon>Petrotogaceae</taxon>
        <taxon>Tepiditoga</taxon>
    </lineage>
</organism>
<keyword evidence="9" id="KW-1185">Reference proteome</keyword>
<evidence type="ECO:0000313" key="8">
    <source>
        <dbReference type="EMBL" id="BBE29926.1"/>
    </source>
</evidence>
<comment type="similarity">
    <text evidence="1 6 7">Belongs to the acetokinase family.</text>
</comment>
<keyword evidence="3 6" id="KW-0547">Nucleotide-binding</keyword>
<evidence type="ECO:0000256" key="5">
    <source>
        <dbReference type="ARBA" id="ARBA00022840"/>
    </source>
</evidence>
<dbReference type="KEGG" id="ocy:OSSY52_00670"/>
<dbReference type="InterPro" id="IPR004372">
    <property type="entry name" value="Ac/propionate_kinase"/>
</dbReference>
<evidence type="ECO:0000313" key="9">
    <source>
        <dbReference type="Proteomes" id="UP000516361"/>
    </source>
</evidence>
<dbReference type="Proteomes" id="UP000516361">
    <property type="component" value="Chromosome"/>
</dbReference>
<protein>
    <recommendedName>
        <fullName evidence="6">Acetate kinase</fullName>
        <ecNumber evidence="6">2.7.2.1</ecNumber>
    </recommendedName>
    <alternativeName>
        <fullName evidence="6">Acetokinase</fullName>
    </alternativeName>
</protein>
<evidence type="ECO:0000256" key="1">
    <source>
        <dbReference type="ARBA" id="ARBA00008748"/>
    </source>
</evidence>
<dbReference type="Pfam" id="PF00871">
    <property type="entry name" value="Acetate_kinase"/>
    <property type="match status" value="1"/>
</dbReference>
<evidence type="ECO:0000256" key="2">
    <source>
        <dbReference type="ARBA" id="ARBA00022679"/>
    </source>
</evidence>
<comment type="pathway">
    <text evidence="6">Metabolic intermediate biosynthesis; acetyl-CoA biosynthesis; acetyl-CoA from acetate: step 1/2.</text>
</comment>
<feature type="binding site" evidence="6">
    <location>
        <position position="90"/>
    </location>
    <ligand>
        <name>substrate</name>
    </ligand>
</feature>
<dbReference type="CDD" id="cd24010">
    <property type="entry name" value="ASKHA_NBD_AcK_PK"/>
    <property type="match status" value="1"/>
</dbReference>
<dbReference type="PROSITE" id="PS01075">
    <property type="entry name" value="ACETATE_KINASE_1"/>
    <property type="match status" value="1"/>
</dbReference>
<dbReference type="FunCoup" id="A0A7G1G3Z4">
    <property type="interactions" value="313"/>
</dbReference>
<feature type="binding site" evidence="6">
    <location>
        <begin position="282"/>
        <end position="284"/>
    </location>
    <ligand>
        <name>ATP</name>
        <dbReference type="ChEBI" id="CHEBI:30616"/>
    </ligand>
</feature>
<dbReference type="InterPro" id="IPR023865">
    <property type="entry name" value="Aliphatic_acid_kinase_CS"/>
</dbReference>
<dbReference type="PIRSF" id="PIRSF000722">
    <property type="entry name" value="Acetate_prop_kin"/>
    <property type="match status" value="1"/>
</dbReference>
<dbReference type="PRINTS" id="PR00471">
    <property type="entry name" value="ACETATEKNASE"/>
</dbReference>
<feature type="binding site" evidence="6">
    <location>
        <position position="7"/>
    </location>
    <ligand>
        <name>Mg(2+)</name>
        <dbReference type="ChEBI" id="CHEBI:18420"/>
    </ligand>
</feature>
<dbReference type="PANTHER" id="PTHR21060">
    <property type="entry name" value="ACETATE KINASE"/>
    <property type="match status" value="1"/>
</dbReference>
<keyword evidence="2 6" id="KW-0808">Transferase</keyword>
<dbReference type="InterPro" id="IPR043129">
    <property type="entry name" value="ATPase_NBD"/>
</dbReference>
<evidence type="ECO:0000256" key="6">
    <source>
        <dbReference type="HAMAP-Rule" id="MF_00020"/>
    </source>
</evidence>
<dbReference type="NCBIfam" id="TIGR00016">
    <property type="entry name" value="ackA"/>
    <property type="match status" value="1"/>
</dbReference>
<evidence type="ECO:0000256" key="7">
    <source>
        <dbReference type="RuleBase" id="RU003835"/>
    </source>
</evidence>
<dbReference type="GO" id="GO:0008776">
    <property type="term" value="F:acetate kinase activity"/>
    <property type="evidence" value="ECO:0007669"/>
    <property type="project" value="UniProtKB-UniRule"/>
</dbReference>
<dbReference type="EMBL" id="AP018712">
    <property type="protein sequence ID" value="BBE29926.1"/>
    <property type="molecule type" value="Genomic_DNA"/>
</dbReference>
<dbReference type="PROSITE" id="PS01076">
    <property type="entry name" value="ACETATE_KINASE_2"/>
    <property type="match status" value="1"/>
</dbReference>
<dbReference type="GO" id="GO:0000287">
    <property type="term" value="F:magnesium ion binding"/>
    <property type="evidence" value="ECO:0007669"/>
    <property type="project" value="UniProtKB-UniRule"/>
</dbReference>
<dbReference type="HAMAP" id="MF_00020">
    <property type="entry name" value="Acetate_kinase"/>
    <property type="match status" value="1"/>
</dbReference>
<dbReference type="UniPathway" id="UPA00340">
    <property type="reaction ID" value="UER00458"/>
</dbReference>
<sequence>MKILVINTGSSSLKYQILNMKDEKLLCKGLVERIGGKDAKIIHKIDGKKHEEVIEIKDHEKALNEVLKLIINNEFGCLKDIKEIVAVGHRVVHGGEKFASSVLITNEVKKALEENIELAPLHNPPNLLGIEAAEKLLPGVPMVGVFDTAFHQTMPPEAYLYPIPYEIYHKYKIRRYGFHGTSHRFVSQRAAEILNKNIKELKIITVHLGNGASIAAIDGGKVIDTSMGFTPLEGVVMGTRSGDIDPSIPIYLIRKGYTPDEVDNILNKKSGMYGLSNYLSNDMRDIREAKSKGDEHCKFAIDVYVYRIAKYIGAYATALGGVDAIIFTAGVGENSTSIRRHVCNRLKIFGVELDQEKNVKLNSSEAIISSENSKVKVLIVPTNEELMIARDTKDIISKRVEA</sequence>
<keyword evidence="6" id="KW-0963">Cytoplasm</keyword>
<evidence type="ECO:0000256" key="3">
    <source>
        <dbReference type="ARBA" id="ARBA00022741"/>
    </source>
</evidence>
<gene>
    <name evidence="8" type="primary">ackA_1</name>
    <name evidence="6" type="synonym">ackA</name>
    <name evidence="8" type="ORF">OSSY52_00670</name>
</gene>
<proteinExistence type="inferred from homology"/>
<feature type="active site" description="Proton donor/acceptor" evidence="6">
    <location>
        <position position="147"/>
    </location>
</feature>
<comment type="catalytic activity">
    <reaction evidence="6">
        <text>acetate + ATP = acetyl phosphate + ADP</text>
        <dbReference type="Rhea" id="RHEA:11352"/>
        <dbReference type="ChEBI" id="CHEBI:22191"/>
        <dbReference type="ChEBI" id="CHEBI:30089"/>
        <dbReference type="ChEBI" id="CHEBI:30616"/>
        <dbReference type="ChEBI" id="CHEBI:456216"/>
        <dbReference type="EC" id="2.7.2.1"/>
    </reaction>
</comment>
<dbReference type="InParanoid" id="A0A7G1G3Z4"/>
<feature type="site" description="Transition state stabilizer" evidence="6">
    <location>
        <position position="240"/>
    </location>
</feature>
<dbReference type="GO" id="GO:0006085">
    <property type="term" value="P:acetyl-CoA biosynthetic process"/>
    <property type="evidence" value="ECO:0007669"/>
    <property type="project" value="UniProtKB-UniRule"/>
</dbReference>
<dbReference type="PANTHER" id="PTHR21060:SF15">
    <property type="entry name" value="ACETATE KINASE-RELATED"/>
    <property type="match status" value="1"/>
</dbReference>
<dbReference type="SUPFAM" id="SSF53067">
    <property type="entry name" value="Actin-like ATPase domain"/>
    <property type="match status" value="2"/>
</dbReference>
<keyword evidence="4 6" id="KW-0418">Kinase</keyword>
<comment type="subcellular location">
    <subcellularLocation>
        <location evidence="6">Cytoplasm</location>
    </subcellularLocation>
</comment>
<dbReference type="RefSeq" id="WP_190615069.1">
    <property type="nucleotide sequence ID" value="NZ_AP018712.1"/>
</dbReference>
<accession>A0A7G1G3Z4</accession>
<dbReference type="GO" id="GO:0005524">
    <property type="term" value="F:ATP binding"/>
    <property type="evidence" value="ECO:0007669"/>
    <property type="project" value="UniProtKB-KW"/>
</dbReference>
<feature type="binding site" evidence="6">
    <location>
        <position position="384"/>
    </location>
    <ligand>
        <name>Mg(2+)</name>
        <dbReference type="ChEBI" id="CHEBI:18420"/>
    </ligand>
</feature>
<comment type="function">
    <text evidence="6">Catalyzes the formation of acetyl phosphate from acetate and ATP. Can also catalyze the reverse reaction.</text>
</comment>
<dbReference type="InterPro" id="IPR000890">
    <property type="entry name" value="Aliphatic_acid_kin_short-chain"/>
</dbReference>
<reference evidence="8 9" key="1">
    <citation type="submission" date="2018-06" db="EMBL/GenBank/DDBJ databases">
        <title>Genome sequencing of Oceanotoga sp. sy52.</title>
        <authorList>
            <person name="Mori K."/>
        </authorList>
    </citation>
    <scope>NUCLEOTIDE SEQUENCE [LARGE SCALE GENOMIC DNA]</scope>
    <source>
        <strain evidence="9">sy52</strain>
    </source>
</reference>
<dbReference type="GO" id="GO:0006083">
    <property type="term" value="P:acetate metabolic process"/>
    <property type="evidence" value="ECO:0007669"/>
    <property type="project" value="TreeGrafter"/>
</dbReference>
<feature type="binding site" evidence="6">
    <location>
        <position position="14"/>
    </location>
    <ligand>
        <name>ATP</name>
        <dbReference type="ChEBI" id="CHEBI:30616"/>
    </ligand>
</feature>
<feature type="site" description="Transition state stabilizer" evidence="6">
    <location>
        <position position="179"/>
    </location>
</feature>
<keyword evidence="6" id="KW-0460">Magnesium</keyword>
<dbReference type="GO" id="GO:0005737">
    <property type="term" value="C:cytoplasm"/>
    <property type="evidence" value="ECO:0007669"/>
    <property type="project" value="UniProtKB-SubCell"/>
</dbReference>